<organism evidence="1 4">
    <name type="scientific">Rhizophagus irregularis</name>
    <dbReference type="NCBI Taxonomy" id="588596"/>
    <lineage>
        <taxon>Eukaryota</taxon>
        <taxon>Fungi</taxon>
        <taxon>Fungi incertae sedis</taxon>
        <taxon>Mucoromycota</taxon>
        <taxon>Glomeromycotina</taxon>
        <taxon>Glomeromycetes</taxon>
        <taxon>Glomerales</taxon>
        <taxon>Glomeraceae</taxon>
        <taxon>Rhizophagus</taxon>
    </lineage>
</organism>
<protein>
    <recommendedName>
        <fullName evidence="5">Reverse transcriptase domain-containing protein</fullName>
    </recommendedName>
</protein>
<evidence type="ECO:0000313" key="4">
    <source>
        <dbReference type="Proteomes" id="UP000232722"/>
    </source>
</evidence>
<reference evidence="2 3" key="3">
    <citation type="submission" date="2017-10" db="EMBL/GenBank/DDBJ databases">
        <title>Extensive intraspecific genome diversity in a model arbuscular mycorrhizal fungus.</title>
        <authorList>
            <person name="Chen E.C.H."/>
            <person name="Morin E."/>
            <person name="Baudet D."/>
            <person name="Noel J."/>
            <person name="Ndikumana S."/>
            <person name="Charron P."/>
            <person name="St-Onge C."/>
            <person name="Giorgi J."/>
            <person name="Grigoriev I.V."/>
            <person name="Roux C."/>
            <person name="Martin F.M."/>
            <person name="Corradi N."/>
        </authorList>
    </citation>
    <scope>NUCLEOTIDE SEQUENCE [LARGE SCALE GENOMIC DNA]</scope>
    <source>
        <strain evidence="2 3">A1</strain>
    </source>
</reference>
<evidence type="ECO:0008006" key="5">
    <source>
        <dbReference type="Google" id="ProtNLM"/>
    </source>
</evidence>
<gene>
    <name evidence="2" type="ORF">RhiirA1_467416</name>
    <name evidence="1" type="ORF">RhiirA5_441760</name>
</gene>
<evidence type="ECO:0000313" key="2">
    <source>
        <dbReference type="EMBL" id="PKC60867.1"/>
    </source>
</evidence>
<comment type="caution">
    <text evidence="1">The sequence shown here is derived from an EMBL/GenBank/DDBJ whole genome shotgun (WGS) entry which is preliminary data.</text>
</comment>
<evidence type="ECO:0000313" key="1">
    <source>
        <dbReference type="EMBL" id="PKB93287.1"/>
    </source>
</evidence>
<evidence type="ECO:0000313" key="3">
    <source>
        <dbReference type="Proteomes" id="UP000232688"/>
    </source>
</evidence>
<name>A0A2I1FN84_9GLOM</name>
<proteinExistence type="predicted"/>
<dbReference type="EMBL" id="LLXH01001076">
    <property type="protein sequence ID" value="PKC60867.1"/>
    <property type="molecule type" value="Genomic_DNA"/>
</dbReference>
<feature type="non-terminal residue" evidence="1">
    <location>
        <position position="1"/>
    </location>
</feature>
<reference evidence="2 3" key="4">
    <citation type="submission" date="2017-10" db="EMBL/GenBank/DDBJ databases">
        <title>Genome analyses suggest a sexual origin of heterokaryosis in a supposedly ancient asexual fungus.</title>
        <authorList>
            <person name="Corradi N."/>
            <person name="Sedzielewska K."/>
            <person name="Noel J."/>
            <person name="Charron P."/>
            <person name="Farinelli L."/>
            <person name="Marton T."/>
            <person name="Kruger M."/>
            <person name="Pelin A."/>
            <person name="Brachmann A."/>
            <person name="Corradi N."/>
        </authorList>
    </citation>
    <scope>NUCLEOTIDE SEQUENCE [LARGE SCALE GENOMIC DNA]</scope>
    <source>
        <strain evidence="2 3">A1</strain>
    </source>
</reference>
<reference evidence="1 4" key="1">
    <citation type="submission" date="2016-04" db="EMBL/GenBank/DDBJ databases">
        <title>Genome analyses suggest a sexual origin of heterokaryosis in a supposedly ancient asexual fungus.</title>
        <authorList>
            <person name="Ropars J."/>
            <person name="Sedzielewska K."/>
            <person name="Noel J."/>
            <person name="Charron P."/>
            <person name="Farinelli L."/>
            <person name="Marton T."/>
            <person name="Kruger M."/>
            <person name="Pelin A."/>
            <person name="Brachmann A."/>
            <person name="Corradi N."/>
        </authorList>
    </citation>
    <scope>NUCLEOTIDE SEQUENCE [LARGE SCALE GENOMIC DNA]</scope>
    <source>
        <strain evidence="1 4">A5</strain>
    </source>
</reference>
<dbReference type="VEuPathDB" id="FungiDB:RhiirA1_467416"/>
<dbReference type="Proteomes" id="UP000232722">
    <property type="component" value="Unassembled WGS sequence"/>
</dbReference>
<dbReference type="VEuPathDB" id="FungiDB:RhiirFUN_009482"/>
<dbReference type="EMBL" id="LLXJ01008453">
    <property type="protein sequence ID" value="PKB93287.1"/>
    <property type="molecule type" value="Genomic_DNA"/>
</dbReference>
<dbReference type="AlphaFoldDB" id="A0A2I1FN84"/>
<dbReference type="OrthoDB" id="2414322at2759"/>
<sequence>NVTITGVTIEGVDCIKIRTAALAYADDTQWIAKSKVEATKISLIADEFFDINDIKINGGKSEIIVVNPEDSNENERFIEIGKNKDKVFANKGSDAIRILGVWFKADKRDKHTELIVKKEILTILGAIRRKHITHA</sequence>
<reference evidence="1 4" key="2">
    <citation type="submission" date="2017-09" db="EMBL/GenBank/DDBJ databases">
        <title>Extensive intraspecific genome diversity in a model arbuscular mycorrhizal fungus.</title>
        <authorList>
            <person name="Chen E.C."/>
            <person name="Morin E."/>
            <person name="Beaudet D."/>
            <person name="Noel J."/>
            <person name="Ndikumana S."/>
            <person name="Charron P."/>
            <person name="St-Onge C."/>
            <person name="Giorgi J."/>
            <person name="Grigoriev I.V."/>
            <person name="Roux C."/>
            <person name="Martin F.M."/>
            <person name="Corradi N."/>
        </authorList>
    </citation>
    <scope>NUCLEOTIDE SEQUENCE [LARGE SCALE GENOMIC DNA]</scope>
    <source>
        <strain evidence="1 4">A5</strain>
    </source>
</reference>
<dbReference type="Proteomes" id="UP000232688">
    <property type="component" value="Unassembled WGS sequence"/>
</dbReference>
<accession>A0A2I1FN84</accession>